<evidence type="ECO:0000313" key="3">
    <source>
        <dbReference type="EMBL" id="KAI9556808.1"/>
    </source>
</evidence>
<evidence type="ECO:0000256" key="1">
    <source>
        <dbReference type="SAM" id="Coils"/>
    </source>
</evidence>
<feature type="compositionally biased region" description="Basic and acidic residues" evidence="2">
    <location>
        <begin position="7"/>
        <end position="21"/>
    </location>
</feature>
<comment type="caution">
    <text evidence="3">The sequence shown here is derived from an EMBL/GenBank/DDBJ whole genome shotgun (WGS) entry which is preliminary data.</text>
</comment>
<evidence type="ECO:0000256" key="2">
    <source>
        <dbReference type="SAM" id="MobiDB-lite"/>
    </source>
</evidence>
<keyword evidence="4" id="KW-1185">Reference proteome</keyword>
<reference evidence="3 4" key="1">
    <citation type="submission" date="2022-05" db="EMBL/GenBank/DDBJ databases">
        <title>A multi-omics perspective on studying reproductive biology in Daphnia sinensis.</title>
        <authorList>
            <person name="Jia J."/>
        </authorList>
    </citation>
    <scope>NUCLEOTIDE SEQUENCE [LARGE SCALE GENOMIC DNA]</scope>
    <source>
        <strain evidence="3 4">WSL</strain>
    </source>
</reference>
<name>A0AAD5L6T7_9CRUS</name>
<proteinExistence type="predicted"/>
<feature type="region of interest" description="Disordered" evidence="2">
    <location>
        <begin position="1"/>
        <end position="42"/>
    </location>
</feature>
<gene>
    <name evidence="3" type="ORF">GHT06_016599</name>
</gene>
<dbReference type="AlphaFoldDB" id="A0AAD5L6T7"/>
<dbReference type="Proteomes" id="UP000820818">
    <property type="component" value="Linkage Group LG6"/>
</dbReference>
<accession>A0AAD5L6T7</accession>
<sequence>MQSQYAEKSKTEVLDQFKESNKNSSSDATVAVPRSATRDKPAVNKHQIIVDLNQRLRDLQNELELTKLQHKKSEEDRELQRQELIQLKENVKKMKSALHSKQLLYDANKKEMAVAMEKLKSEEQSRKSLQKVWLAKPLK</sequence>
<evidence type="ECO:0000313" key="4">
    <source>
        <dbReference type="Proteomes" id="UP000820818"/>
    </source>
</evidence>
<dbReference type="EMBL" id="WJBH02000006">
    <property type="protein sequence ID" value="KAI9556808.1"/>
    <property type="molecule type" value="Genomic_DNA"/>
</dbReference>
<protein>
    <submittedName>
        <fullName evidence="3">Uncharacterized protein</fullName>
    </submittedName>
</protein>
<feature type="coiled-coil region" evidence="1">
    <location>
        <begin position="42"/>
        <end position="97"/>
    </location>
</feature>
<organism evidence="3 4">
    <name type="scientific">Daphnia sinensis</name>
    <dbReference type="NCBI Taxonomy" id="1820382"/>
    <lineage>
        <taxon>Eukaryota</taxon>
        <taxon>Metazoa</taxon>
        <taxon>Ecdysozoa</taxon>
        <taxon>Arthropoda</taxon>
        <taxon>Crustacea</taxon>
        <taxon>Branchiopoda</taxon>
        <taxon>Diplostraca</taxon>
        <taxon>Cladocera</taxon>
        <taxon>Anomopoda</taxon>
        <taxon>Daphniidae</taxon>
        <taxon>Daphnia</taxon>
        <taxon>Daphnia similis group</taxon>
    </lineage>
</organism>
<keyword evidence="1" id="KW-0175">Coiled coil</keyword>